<evidence type="ECO:0000256" key="8">
    <source>
        <dbReference type="ARBA" id="ARBA00035100"/>
    </source>
</evidence>
<protein>
    <recommendedName>
        <fullName evidence="3">Chemotaxis protein CheA</fullName>
        <ecNumber evidence="2">2.7.13.3</ecNumber>
    </recommendedName>
</protein>
<reference evidence="16 17" key="1">
    <citation type="submission" date="2019-03" db="EMBL/GenBank/DDBJ databases">
        <title>Genomic Encyclopedia of Type Strains, Phase IV (KMG-IV): sequencing the most valuable type-strain genomes for metagenomic binning, comparative biology and taxonomic classification.</title>
        <authorList>
            <person name="Goeker M."/>
        </authorList>
    </citation>
    <scope>NUCLEOTIDE SEQUENCE [LARGE SCALE GENOMIC DNA]</scope>
    <source>
        <strain evidence="16 17">DSM 19605</strain>
    </source>
</reference>
<evidence type="ECO:0000256" key="1">
    <source>
        <dbReference type="ARBA" id="ARBA00000085"/>
    </source>
</evidence>
<dbReference type="SMART" id="SM00073">
    <property type="entry name" value="HPT"/>
    <property type="match status" value="3"/>
</dbReference>
<feature type="domain" description="HPt" evidence="15">
    <location>
        <begin position="799"/>
        <end position="904"/>
    </location>
</feature>
<evidence type="ECO:0000256" key="11">
    <source>
        <dbReference type="SAM" id="Coils"/>
    </source>
</evidence>
<dbReference type="SMART" id="SM01231">
    <property type="entry name" value="H-kinase_dim"/>
    <property type="match status" value="1"/>
</dbReference>
<feature type="coiled-coil region" evidence="11">
    <location>
        <begin position="1132"/>
        <end position="1166"/>
    </location>
</feature>
<dbReference type="InterPro" id="IPR001789">
    <property type="entry name" value="Sig_transdc_resp-reg_receiver"/>
</dbReference>
<feature type="domain" description="HPt" evidence="15">
    <location>
        <begin position="956"/>
        <end position="1057"/>
    </location>
</feature>
<dbReference type="SMART" id="SM00260">
    <property type="entry name" value="CheW"/>
    <property type="match status" value="1"/>
</dbReference>
<sequence>MKAPPVRDLGPLSWVFDEVEQSLTETVRAVARYVEACIVARHTDMSEPDGTELRWVGQQLHQAAGVLDMVELPAAARTLRALEAAVQRFLQKPAAVTEDAPGVVRRGTHALIDYLERLLRGRTVKALDLYATYRQWQQLAGAARAHPADLWAEPHADVMLPPGPVYEPGPVIRAHLDGLVLRVVKSLDLQAALALARLCAGLGRHAEAAEVRRFWAVAAAYFEAVASGRLPDDPLVKRAASTVLLRYSQLQHGDVQGLDTHIHDLLFWTTQVRPDAQETAQHCLQAVWQAHGWNDVLAWDAAHSDLGSYDPTVLRSLKAALSSIQQSWAAFTEADGVSVERLEGILQPLVDGLRALMPAWPVVAQLGDAWAAVAQVCRRHGHIPQGLALEASNCLLLLGAELEDFDVQDESAVARWSTLNQRLNQALAGEAVAEPQDWMTERYRRIGQQATVAQVVAQWQAELHAVEEVLDACYRGQTPVSASVIQELNRRLEGMGGIATLLDLPAARQTVDAVRGALAKLRPDEGEDAAAQLQSVAQQLSTNITALGWMLDTFVRQPDLARASFVFDETRACLQGLAAESAAADTPETWASDASAASAVIPLPDAEPVEMVAEALVEAPEDEEQGLLDIFLGEARSVFEGVSPTLDILRQQPDRLADLTAVRRAFHTLKGSARMVGLSDLGEAAWAMEQLLNAWLAEQKAASAELLDLCQDALTYLQDWVEELATHKPEVAQRRADRIAACAHALRLEGRYEPLAPFETSREPAESQLPVLDEVVLTPSADDGAEIPVLDEEIKCIGPLKIGAALYNVFINEAEEWSRRLCEGLSEWRSGSARGRPPVGLSAWAHSLAGGAATVGYEGLSQLARALEHALDRLSAPETAAPPDPQADLLVRAGDEIRELLHQFAAGFLRAPNPDVVSALEGVPGQTPQPAEPQADAREAPQDQAPAAAQPLPSGRVGVDADLIAVFVEEAQDLLPRVSAALRQWADAPHDALARAEVLRNLHTLKGSARLCGEMALGDRFHGLESDVLALPEAPNPEDIAALLHTFDGIVADLEALRQGPAPLAAPVLAAPHARPSGGSGAEVLPPVAKPLPADGGMRALASVRVRPQLLDQLMSQTGDLMIARSRLENDVRALRQSFKDMSGNIERLRAQLRDLEIQTELQMQSRIAQNREADSRFDPLEFDRYTRVQELTRLLAEAVNDVATVQLGLSRSVESAENNLAAQTHITRELQRNLLRTRLVAFSTIEERLHRVVRQAADAAGKLAELTIAQQDIEVDRAVLEKLVPVLEHLLRNAVVHGIEAPAQRVQAGKPEVGQIRLALSVQGNDLSLSLSDDGAGLNVERLQAKAVAAGLHPAGVPLSPEDAVRLIFASGISTASEVTEVAGRGIGLDVVRTEVMGLGGRIECKPPAEGAGTEFRLVVPLSTAVTQVVMLRVGDWVFGVPSPWVDRIRRVKLPELAPAYQSCQWTEGSTNIPFYWAGALLAHSAQSADMSNPEAKYASVVVFWVAGQQVAWHVDEVLGNQEVVVKPMGPQLSRLPGLTGVTVLASGAVALIYNPATLSETYGHEAWAWMRSPRAARDHPYASASPGDAEATTQTPLILVVDDSITVRRVTQRLLKREGYRVALAADGQQALERIAEEMPLVVLCDIEMPRMDGFELVQHLRNQPQTASLPVVMITSRLAEKHWEHAKSLGVNHYLGKPYVEEELLKIIEGHVRLATYRA</sequence>
<keyword evidence="7" id="KW-0902">Two-component regulatory system</keyword>
<evidence type="ECO:0000256" key="3">
    <source>
        <dbReference type="ARBA" id="ARBA00021495"/>
    </source>
</evidence>
<dbReference type="Pfam" id="PF01584">
    <property type="entry name" value="CheW"/>
    <property type="match status" value="1"/>
</dbReference>
<dbReference type="PROSITE" id="PS50894">
    <property type="entry name" value="HPT"/>
    <property type="match status" value="3"/>
</dbReference>
<dbReference type="InterPro" id="IPR051315">
    <property type="entry name" value="Bact_Chemotaxis_CheA"/>
</dbReference>
<evidence type="ECO:0000256" key="5">
    <source>
        <dbReference type="ARBA" id="ARBA00022679"/>
    </source>
</evidence>
<comment type="caution">
    <text evidence="16">The sequence shown here is derived from an EMBL/GenBank/DDBJ whole genome shotgun (WGS) entry which is preliminary data.</text>
</comment>
<feature type="modified residue" description="Phosphohistidine" evidence="9">
    <location>
        <position position="1003"/>
    </location>
</feature>
<dbReference type="SMART" id="SM00448">
    <property type="entry name" value="REC"/>
    <property type="match status" value="1"/>
</dbReference>
<dbReference type="InterPro" id="IPR008207">
    <property type="entry name" value="Sig_transdc_His_kin_Hpt_dom"/>
</dbReference>
<feature type="modified residue" description="Phosphohistidine" evidence="9">
    <location>
        <position position="667"/>
    </location>
</feature>
<keyword evidence="17" id="KW-1185">Reference proteome</keyword>
<dbReference type="Proteomes" id="UP000295510">
    <property type="component" value="Unassembled WGS sequence"/>
</dbReference>
<dbReference type="PROSITE" id="PS50110">
    <property type="entry name" value="RESPONSE_REGULATORY"/>
    <property type="match status" value="1"/>
</dbReference>
<comment type="function">
    <text evidence="8">Involved in the transmission of sensory signals from the chemoreceptors to the flagellar motors. CheA is autophosphorylated; it can transfer its phosphate group to either CheB or CheY.</text>
</comment>
<dbReference type="RefSeq" id="WP_133595474.1">
    <property type="nucleotide sequence ID" value="NZ_SNYL01000001.1"/>
</dbReference>
<dbReference type="PANTHER" id="PTHR43395">
    <property type="entry name" value="SENSOR HISTIDINE KINASE CHEA"/>
    <property type="match status" value="1"/>
</dbReference>
<dbReference type="InterPro" id="IPR011006">
    <property type="entry name" value="CheY-like_superfamily"/>
</dbReference>
<dbReference type="InterPro" id="IPR036890">
    <property type="entry name" value="HATPase_C_sf"/>
</dbReference>
<feature type="domain" description="HPt" evidence="15">
    <location>
        <begin position="620"/>
        <end position="724"/>
    </location>
</feature>
<dbReference type="GO" id="GO:0006935">
    <property type="term" value="P:chemotaxis"/>
    <property type="evidence" value="ECO:0007669"/>
    <property type="project" value="InterPro"/>
</dbReference>
<dbReference type="Gene3D" id="3.30.565.10">
    <property type="entry name" value="Histidine kinase-like ATPase, C-terminal domain"/>
    <property type="match status" value="1"/>
</dbReference>
<keyword evidence="4 10" id="KW-0597">Phosphoprotein</keyword>
<dbReference type="Pfam" id="PF26379">
    <property type="entry name" value="FimL_2nd"/>
    <property type="match status" value="1"/>
</dbReference>
<organism evidence="16 17">
    <name type="scientific">Tepidicella xavieri</name>
    <dbReference type="NCBI Taxonomy" id="360241"/>
    <lineage>
        <taxon>Bacteria</taxon>
        <taxon>Pseudomonadati</taxon>
        <taxon>Pseudomonadota</taxon>
        <taxon>Betaproteobacteria</taxon>
        <taxon>Burkholderiales</taxon>
        <taxon>Tepidicella</taxon>
    </lineage>
</organism>
<dbReference type="PANTHER" id="PTHR43395:SF8">
    <property type="entry name" value="HISTIDINE KINASE"/>
    <property type="match status" value="1"/>
</dbReference>
<dbReference type="InterPro" id="IPR002545">
    <property type="entry name" value="CheW-lke_dom"/>
</dbReference>
<keyword evidence="6 16" id="KW-0418">Kinase</keyword>
<dbReference type="EC" id="2.7.13.3" evidence="2"/>
<evidence type="ECO:0000256" key="4">
    <source>
        <dbReference type="ARBA" id="ARBA00022553"/>
    </source>
</evidence>
<feature type="modified residue" description="Phosphohistidine" evidence="9">
    <location>
        <position position="846"/>
    </location>
</feature>
<dbReference type="PROSITE" id="PS50109">
    <property type="entry name" value="HIS_KIN"/>
    <property type="match status" value="1"/>
</dbReference>
<feature type="domain" description="Response regulatory" evidence="14">
    <location>
        <begin position="1599"/>
        <end position="1715"/>
    </location>
</feature>
<feature type="modified residue" description="4-aspartylphosphate" evidence="10">
    <location>
        <position position="1648"/>
    </location>
</feature>
<dbReference type="SUPFAM" id="SSF52172">
    <property type="entry name" value="CheY-like"/>
    <property type="match status" value="1"/>
</dbReference>
<evidence type="ECO:0000256" key="7">
    <source>
        <dbReference type="ARBA" id="ARBA00023012"/>
    </source>
</evidence>
<dbReference type="SUPFAM" id="SSF50341">
    <property type="entry name" value="CheW-like"/>
    <property type="match status" value="1"/>
</dbReference>
<dbReference type="InterPro" id="IPR036641">
    <property type="entry name" value="HPT_dom_sf"/>
</dbReference>
<accession>A0A4V3D6U4</accession>
<name>A0A4V3D6U4_9BURK</name>
<comment type="catalytic activity">
    <reaction evidence="1">
        <text>ATP + protein L-histidine = ADP + protein N-phospho-L-histidine.</text>
        <dbReference type="EC" id="2.7.13.3"/>
    </reaction>
</comment>
<evidence type="ECO:0000256" key="12">
    <source>
        <dbReference type="SAM" id="MobiDB-lite"/>
    </source>
</evidence>
<dbReference type="Pfam" id="PF02518">
    <property type="entry name" value="HATPase_c"/>
    <property type="match status" value="1"/>
</dbReference>
<dbReference type="Gene3D" id="1.20.120.160">
    <property type="entry name" value="HPT domain"/>
    <property type="match status" value="3"/>
</dbReference>
<evidence type="ECO:0000256" key="10">
    <source>
        <dbReference type="PROSITE-ProRule" id="PRU00169"/>
    </source>
</evidence>
<dbReference type="SMART" id="SM00387">
    <property type="entry name" value="HATPase_c"/>
    <property type="match status" value="1"/>
</dbReference>
<dbReference type="OrthoDB" id="9803176at2"/>
<dbReference type="InterPro" id="IPR004105">
    <property type="entry name" value="CheA-like_dim"/>
</dbReference>
<dbReference type="FunFam" id="3.30.565.10:FF:000016">
    <property type="entry name" value="Chemotaxis protein CheA, putative"/>
    <property type="match status" value="1"/>
</dbReference>
<dbReference type="Pfam" id="PF00072">
    <property type="entry name" value="Response_reg"/>
    <property type="match status" value="1"/>
</dbReference>
<evidence type="ECO:0000313" key="17">
    <source>
        <dbReference type="Proteomes" id="UP000295510"/>
    </source>
</evidence>
<dbReference type="Pfam" id="PF01627">
    <property type="entry name" value="Hpt"/>
    <property type="match status" value="3"/>
</dbReference>
<dbReference type="InterPro" id="IPR036061">
    <property type="entry name" value="CheW-like_dom_sf"/>
</dbReference>
<dbReference type="InterPro" id="IPR004358">
    <property type="entry name" value="Sig_transdc_His_kin-like_C"/>
</dbReference>
<keyword evidence="11" id="KW-0175">Coiled coil</keyword>
<feature type="domain" description="Histidine kinase" evidence="13">
    <location>
        <begin position="1288"/>
        <end position="1425"/>
    </location>
</feature>
<dbReference type="Gene3D" id="2.30.30.40">
    <property type="entry name" value="SH3 Domains"/>
    <property type="match status" value="1"/>
</dbReference>
<dbReference type="SUPFAM" id="SSF47226">
    <property type="entry name" value="Histidine-containing phosphotransfer domain, HPT domain"/>
    <property type="match status" value="4"/>
</dbReference>
<dbReference type="InterPro" id="IPR005467">
    <property type="entry name" value="His_kinase_dom"/>
</dbReference>
<feature type="compositionally biased region" description="Low complexity" evidence="12">
    <location>
        <begin position="942"/>
        <end position="951"/>
    </location>
</feature>
<dbReference type="InterPro" id="IPR003594">
    <property type="entry name" value="HATPase_dom"/>
</dbReference>
<evidence type="ECO:0000259" key="15">
    <source>
        <dbReference type="PROSITE" id="PS50894"/>
    </source>
</evidence>
<dbReference type="PRINTS" id="PR00344">
    <property type="entry name" value="BCTRLSENSOR"/>
</dbReference>
<evidence type="ECO:0000313" key="16">
    <source>
        <dbReference type="EMBL" id="TDQ45277.1"/>
    </source>
</evidence>
<evidence type="ECO:0000259" key="14">
    <source>
        <dbReference type="PROSITE" id="PS50110"/>
    </source>
</evidence>
<proteinExistence type="predicted"/>
<dbReference type="CDD" id="cd17546">
    <property type="entry name" value="REC_hyHK_CKI1_RcsC-like"/>
    <property type="match status" value="1"/>
</dbReference>
<evidence type="ECO:0000256" key="9">
    <source>
        <dbReference type="PROSITE-ProRule" id="PRU00110"/>
    </source>
</evidence>
<dbReference type="GO" id="GO:0000155">
    <property type="term" value="F:phosphorelay sensor kinase activity"/>
    <property type="evidence" value="ECO:0007669"/>
    <property type="project" value="InterPro"/>
</dbReference>
<dbReference type="InterPro" id="IPR058661">
    <property type="entry name" value="FimL_2nd"/>
</dbReference>
<evidence type="ECO:0000256" key="2">
    <source>
        <dbReference type="ARBA" id="ARBA00012438"/>
    </source>
</evidence>
<dbReference type="CDD" id="cd00088">
    <property type="entry name" value="HPT"/>
    <property type="match status" value="3"/>
</dbReference>
<feature type="region of interest" description="Disordered" evidence="12">
    <location>
        <begin position="919"/>
        <end position="954"/>
    </location>
</feature>
<evidence type="ECO:0000256" key="6">
    <source>
        <dbReference type="ARBA" id="ARBA00022777"/>
    </source>
</evidence>
<dbReference type="EMBL" id="SNYL01000001">
    <property type="protein sequence ID" value="TDQ45277.1"/>
    <property type="molecule type" value="Genomic_DNA"/>
</dbReference>
<gene>
    <name evidence="16" type="ORF">DFR43_101180</name>
</gene>
<dbReference type="Gene3D" id="3.40.50.2300">
    <property type="match status" value="1"/>
</dbReference>
<dbReference type="SUPFAM" id="SSF55874">
    <property type="entry name" value="ATPase domain of HSP90 chaperone/DNA topoisomerase II/histidine kinase"/>
    <property type="match status" value="1"/>
</dbReference>
<keyword evidence="5" id="KW-0808">Transferase</keyword>
<dbReference type="GO" id="GO:0005737">
    <property type="term" value="C:cytoplasm"/>
    <property type="evidence" value="ECO:0007669"/>
    <property type="project" value="InterPro"/>
</dbReference>
<evidence type="ECO:0000259" key="13">
    <source>
        <dbReference type="PROSITE" id="PS50109"/>
    </source>
</evidence>